<evidence type="ECO:0000313" key="2">
    <source>
        <dbReference type="EMBL" id="CAL8111904.1"/>
    </source>
</evidence>
<feature type="compositionally biased region" description="Basic and acidic residues" evidence="1">
    <location>
        <begin position="994"/>
        <end position="1003"/>
    </location>
</feature>
<dbReference type="Proteomes" id="UP001642540">
    <property type="component" value="Unassembled WGS sequence"/>
</dbReference>
<dbReference type="EMBL" id="CAXLJM020000046">
    <property type="protein sequence ID" value="CAL8111904.1"/>
    <property type="molecule type" value="Genomic_DNA"/>
</dbReference>
<feature type="region of interest" description="Disordered" evidence="1">
    <location>
        <begin position="913"/>
        <end position="952"/>
    </location>
</feature>
<accession>A0ABP1QYX5</accession>
<organism evidence="2 3">
    <name type="scientific">Orchesella dallaii</name>
    <dbReference type="NCBI Taxonomy" id="48710"/>
    <lineage>
        <taxon>Eukaryota</taxon>
        <taxon>Metazoa</taxon>
        <taxon>Ecdysozoa</taxon>
        <taxon>Arthropoda</taxon>
        <taxon>Hexapoda</taxon>
        <taxon>Collembola</taxon>
        <taxon>Entomobryomorpha</taxon>
        <taxon>Entomobryoidea</taxon>
        <taxon>Orchesellidae</taxon>
        <taxon>Orchesellinae</taxon>
        <taxon>Orchesella</taxon>
    </lineage>
</organism>
<feature type="compositionally biased region" description="Basic and acidic residues" evidence="1">
    <location>
        <begin position="791"/>
        <end position="815"/>
    </location>
</feature>
<feature type="compositionally biased region" description="Polar residues" evidence="1">
    <location>
        <begin position="1006"/>
        <end position="1036"/>
    </location>
</feature>
<evidence type="ECO:0000313" key="3">
    <source>
        <dbReference type="Proteomes" id="UP001642540"/>
    </source>
</evidence>
<reference evidence="2 3" key="1">
    <citation type="submission" date="2024-08" db="EMBL/GenBank/DDBJ databases">
        <authorList>
            <person name="Cucini C."/>
            <person name="Frati F."/>
        </authorList>
    </citation>
    <scope>NUCLEOTIDE SEQUENCE [LARGE SCALE GENOMIC DNA]</scope>
</reference>
<name>A0ABP1QYX5_9HEXA</name>
<feature type="region of interest" description="Disordered" evidence="1">
    <location>
        <begin position="992"/>
        <end position="1049"/>
    </location>
</feature>
<feature type="region of interest" description="Disordered" evidence="1">
    <location>
        <begin position="447"/>
        <end position="578"/>
    </location>
</feature>
<feature type="compositionally biased region" description="Polar residues" evidence="1">
    <location>
        <begin position="310"/>
        <end position="319"/>
    </location>
</feature>
<feature type="region of interest" description="Disordered" evidence="1">
    <location>
        <begin position="787"/>
        <end position="815"/>
    </location>
</feature>
<feature type="region of interest" description="Disordered" evidence="1">
    <location>
        <begin position="682"/>
        <end position="717"/>
    </location>
</feature>
<gene>
    <name evidence="2" type="ORF">ODALV1_LOCUS15409</name>
</gene>
<proteinExistence type="predicted"/>
<feature type="region of interest" description="Disordered" evidence="1">
    <location>
        <begin position="299"/>
        <end position="328"/>
    </location>
</feature>
<feature type="compositionally biased region" description="Polar residues" evidence="1">
    <location>
        <begin position="463"/>
        <end position="478"/>
    </location>
</feature>
<feature type="compositionally biased region" description="Basic and acidic residues" evidence="1">
    <location>
        <begin position="540"/>
        <end position="559"/>
    </location>
</feature>
<keyword evidence="3" id="KW-1185">Reference proteome</keyword>
<feature type="compositionally biased region" description="Basic and acidic residues" evidence="1">
    <location>
        <begin position="502"/>
        <end position="521"/>
    </location>
</feature>
<feature type="compositionally biased region" description="Polar residues" evidence="1">
    <location>
        <begin position="488"/>
        <end position="497"/>
    </location>
</feature>
<evidence type="ECO:0000256" key="1">
    <source>
        <dbReference type="SAM" id="MobiDB-lite"/>
    </source>
</evidence>
<feature type="compositionally biased region" description="Basic and acidic residues" evidence="1">
    <location>
        <begin position="682"/>
        <end position="712"/>
    </location>
</feature>
<protein>
    <submittedName>
        <fullName evidence="2">Uncharacterized protein</fullName>
    </submittedName>
</protein>
<sequence length="1130" mass="126318">MAANRKKRYTSEGIVLNGDEHVTKHKSELTQIHHSEIEMKHLEDGLPMKLMKFMGLPKSYRHTLYKEFIADVNTISSIPTETASSLNSLVSWICGKNEVSVGTQVVDIHPQPEEKETLDWAREIHEVFHSANASNIHNTDGKFASKKSSNIEIITPFSSHTTTSSNYRLCTPSHPFEESKQSKFDLELEKLTIPPAHIDNPVVNNVSIPISADENDNQTVLGKHDVSVSTTALHTDTEPELVSVRPEAEERFVEMASSETPPETEEDIKEVQNVDGYIPSFPLESETNIYSFQYEDDDIPDETKNEEASHNNQLSTSQTKIHDSIDEENIHKEVRFSDGRVPATSETYIYAYQYDDELKTDDDWLHDSSSVAISQEPANAGVPADSETNIYSYQYECEEDDYIPEELLNEMPAPSESGEGPVVISKVVKCNTNEPIMFSTAVPKLVEESDDNVPPQLPKMKGATTTEHLSPELETQQKGQRDPECQIPANTFSTNDSTDIENSEHEEKPLHTNETDSREDAETIEPTNPIFQDETSDIENSEREEKSLYTNETDSREDAETIEPTNPIFQDETSDTEYLTPEPVLATKQPCQKESLIQINLNETKQKKIIEASTEKRRPSGDCFENYQKIDDKRASSNIHIPTDAEIPKSGSALPSISASSHVLQSGMKSLLKPARKSSLKEVKFAPTCKDNENEFPSRESRSKVEIPDKPKPTTSAVQMQLNEDLKTLEEIVKKLYKNLNKKGPLTIVANFKPRKDGKLEMDLNNNNVQTSKTRLVVSSTHSLINSCSAKKTEDSEKPQMEKEDKVYDSKEKANENEAVSIGPITSTYPILTKPSTFVIAPSPTPTAPINVCAKPIKSALSFKSKQGTSLGNKTSEMEAKMDGNNNIVSTANTGRPTKRVSLDLCSLSTSKSIHSKAFPPDNNRDGEKIRPRQQRTRKTIREDPPSHAHQPCYANKADTISIKAHGGCQLHPESQTNLRVIRKCNSHTMQFPHPKEEQHVEEPTSDASTSDVSSLTSEAEPTGKNVSESKSNHYSITRRADFKSSASSHKLRYSGEHAEGARTIKTKVYIPSAPASQRKTSYRDIFREKRNQQQTQTVYVDLTSKGKRGPQTLKSRSIHLGSKNPSDAY</sequence>
<feature type="region of interest" description="Disordered" evidence="1">
    <location>
        <begin position="1089"/>
        <end position="1130"/>
    </location>
</feature>
<comment type="caution">
    <text evidence="2">The sequence shown here is derived from an EMBL/GenBank/DDBJ whole genome shotgun (WGS) entry which is preliminary data.</text>
</comment>